<evidence type="ECO:0000259" key="2">
    <source>
        <dbReference type="Pfam" id="PF22788"/>
    </source>
</evidence>
<dbReference type="Proteomes" id="UP001498421">
    <property type="component" value="Unassembled WGS sequence"/>
</dbReference>
<dbReference type="PANTHER" id="PTHR10758:SF1">
    <property type="entry name" value="COP9 SIGNALOSOME COMPLEX SUBUNIT 3"/>
    <property type="match status" value="1"/>
</dbReference>
<keyword evidence="4" id="KW-1185">Reference proteome</keyword>
<sequence>MDSFWSTLAAFPIASDSIRTKKQLDGALRDHAVAVKQLMTAHRQAIAANVSQILAKINPAEDSIVFLGVLSVALDPSHPPAGISRSSVLDETLRFLLNFNAQKIRYAGLPFRKLLENVATGQLFSPVVSIEVLATAMLRIDPSGSMFTSTHLMLVKYAYESSWIEPALKVLDCDITFYPNMAGQRGAKLLCEPGIAPAAYISVDTGLTDSVRTTMVLEYNLLSGLCYMAIRDWTKAYRALERVITHPSRDRGVSKIMDEAYKRWVLVGLLKDGKEPTLPPYTSHSAKTTYNTLGLPYKNVASLFSTPNAAQLKVEVEGNRQVWEDDDNLALMNEVVASYQKWQIINLRDIYKQISISQLRQVTLSAETGEPLTSDQATTNLVREMIESNLLKGELLQGDSEEDSYLKFRDDSDLMTETDFAREIAQRHHNIEALGTQYKAANERLSSSKEYVRHMVREQKRADKDGADPGIGFDSQIEDEDLMTGIMAHG</sequence>
<dbReference type="Pfam" id="PF22788">
    <property type="entry name" value="COP9_hel_rpt"/>
    <property type="match status" value="1"/>
</dbReference>
<evidence type="ECO:0000256" key="1">
    <source>
        <dbReference type="ARBA" id="ARBA00022490"/>
    </source>
</evidence>
<dbReference type="PANTHER" id="PTHR10758">
    <property type="entry name" value="26S PROTEASOME NON-ATPASE REGULATORY SUBUNIT 3/COP9 SIGNALOSOME COMPLEX SUBUNIT 3"/>
    <property type="match status" value="1"/>
</dbReference>
<evidence type="ECO:0000313" key="3">
    <source>
        <dbReference type="EMBL" id="KAK7427885.1"/>
    </source>
</evidence>
<dbReference type="InterPro" id="IPR050756">
    <property type="entry name" value="CSN3"/>
</dbReference>
<proteinExistence type="predicted"/>
<dbReference type="EMBL" id="JAZAVK010000048">
    <property type="protein sequence ID" value="KAK7427885.1"/>
    <property type="molecule type" value="Genomic_DNA"/>
</dbReference>
<protein>
    <recommendedName>
        <fullName evidence="2">COP9 signalosome complex subunit 3 N-terminal helical repeats domain-containing protein</fullName>
    </recommendedName>
</protein>
<accession>A0ABR1I311</accession>
<organism evidence="3 4">
    <name type="scientific">Neonectria magnoliae</name>
    <dbReference type="NCBI Taxonomy" id="2732573"/>
    <lineage>
        <taxon>Eukaryota</taxon>
        <taxon>Fungi</taxon>
        <taxon>Dikarya</taxon>
        <taxon>Ascomycota</taxon>
        <taxon>Pezizomycotina</taxon>
        <taxon>Sordariomycetes</taxon>
        <taxon>Hypocreomycetidae</taxon>
        <taxon>Hypocreales</taxon>
        <taxon>Nectriaceae</taxon>
        <taxon>Neonectria</taxon>
    </lineage>
</organism>
<keyword evidence="1" id="KW-0963">Cytoplasm</keyword>
<feature type="domain" description="COP9 signalosome complex subunit 3 N-terminal helical repeats" evidence="2">
    <location>
        <begin position="47"/>
        <end position="284"/>
    </location>
</feature>
<gene>
    <name evidence="3" type="ORF">QQZ08_005658</name>
</gene>
<evidence type="ECO:0000313" key="4">
    <source>
        <dbReference type="Proteomes" id="UP001498421"/>
    </source>
</evidence>
<comment type="caution">
    <text evidence="3">The sequence shown here is derived from an EMBL/GenBank/DDBJ whole genome shotgun (WGS) entry which is preliminary data.</text>
</comment>
<reference evidence="3 4" key="1">
    <citation type="journal article" date="2025" name="Microbiol. Resour. Announc.">
        <title>Draft genome sequences for Neonectria magnoliae and Neonectria punicea, canker pathogens of Liriodendron tulipifera and Acer saccharum in West Virginia.</title>
        <authorList>
            <person name="Petronek H.M."/>
            <person name="Kasson M.T."/>
            <person name="Metheny A.M."/>
            <person name="Stauder C.M."/>
            <person name="Lovett B."/>
            <person name="Lynch S.C."/>
            <person name="Garnas J.R."/>
            <person name="Kasson L.R."/>
            <person name="Stajich J.E."/>
        </authorList>
    </citation>
    <scope>NUCLEOTIDE SEQUENCE [LARGE SCALE GENOMIC DNA]</scope>
    <source>
        <strain evidence="3 4">NRRL 64651</strain>
    </source>
</reference>
<dbReference type="InterPro" id="IPR055089">
    <property type="entry name" value="COP9_N"/>
</dbReference>
<name>A0ABR1I311_9HYPO</name>